<dbReference type="InterPro" id="IPR036388">
    <property type="entry name" value="WH-like_DNA-bd_sf"/>
</dbReference>
<keyword evidence="1" id="KW-0805">Transcription regulation</keyword>
<dbReference type="PROSITE" id="PS50949">
    <property type="entry name" value="HTH_GNTR"/>
    <property type="match status" value="1"/>
</dbReference>
<dbReference type="Pfam" id="PF07702">
    <property type="entry name" value="UTRA"/>
    <property type="match status" value="1"/>
</dbReference>
<gene>
    <name evidence="5" type="ORF">MIPYR_30364</name>
</gene>
<keyword evidence="2" id="KW-0238">DNA-binding</keyword>
<dbReference type="InterPro" id="IPR036390">
    <property type="entry name" value="WH_DNA-bd_sf"/>
</dbReference>
<dbReference type="GO" id="GO:0003700">
    <property type="term" value="F:DNA-binding transcription factor activity"/>
    <property type="evidence" value="ECO:0007669"/>
    <property type="project" value="InterPro"/>
</dbReference>
<dbReference type="InterPro" id="IPR000524">
    <property type="entry name" value="Tscrpt_reg_HTH_GntR"/>
</dbReference>
<proteinExistence type="predicted"/>
<dbReference type="SMART" id="SM00866">
    <property type="entry name" value="UTRA"/>
    <property type="match status" value="1"/>
</dbReference>
<dbReference type="SUPFAM" id="SSF46785">
    <property type="entry name" value="Winged helix' DNA-binding domain"/>
    <property type="match status" value="1"/>
</dbReference>
<dbReference type="InterPro" id="IPR011663">
    <property type="entry name" value="UTRA"/>
</dbReference>
<dbReference type="InterPro" id="IPR050679">
    <property type="entry name" value="Bact_HTH_transcr_reg"/>
</dbReference>
<dbReference type="Pfam" id="PF00392">
    <property type="entry name" value="GntR"/>
    <property type="match status" value="1"/>
</dbReference>
<dbReference type="InterPro" id="IPR028978">
    <property type="entry name" value="Chorismate_lyase_/UTRA_dom_sf"/>
</dbReference>
<evidence type="ECO:0000313" key="5">
    <source>
        <dbReference type="EMBL" id="SBS73031.1"/>
    </source>
</evidence>
<dbReference type="SMART" id="SM00345">
    <property type="entry name" value="HTH_GNTR"/>
    <property type="match status" value="1"/>
</dbReference>
<evidence type="ECO:0000256" key="1">
    <source>
        <dbReference type="ARBA" id="ARBA00023015"/>
    </source>
</evidence>
<dbReference type="SUPFAM" id="SSF64288">
    <property type="entry name" value="Chorismate lyase-like"/>
    <property type="match status" value="1"/>
</dbReference>
<reference evidence="5" key="1">
    <citation type="submission" date="2016-03" db="EMBL/GenBank/DDBJ databases">
        <authorList>
            <person name="Ploux O."/>
        </authorList>
    </citation>
    <scope>NUCLEOTIDE SEQUENCE</scope>
    <source>
        <strain evidence="5">UC1</strain>
    </source>
</reference>
<name>A0A1Y5PA88_9MICO</name>
<evidence type="ECO:0000259" key="4">
    <source>
        <dbReference type="PROSITE" id="PS50949"/>
    </source>
</evidence>
<keyword evidence="3" id="KW-0804">Transcription</keyword>
<sequence>MMTQSPELVRVVDALHTMLAVAVTEGLEKLPAERELAERLDVSRNMLRRALEVLESEGVIVRSPGRGGGAFVTAVTDSAPVPPALFDVQARKLERDLNAIKGIPQMLAEQGFEATTRTLAESVEPASSGIAAALGLQPGAPVISLLRLRLADGNPLSLERMFLDSERFPDLLDHSPIGSLYALLQTEYGVTVVTAEEHVEVVEASRQVAQLLDIKPRAPLLALRRVSRRDDGTPVEASIDLFRPELTRLIVRTLVDDH</sequence>
<dbReference type="CDD" id="cd07377">
    <property type="entry name" value="WHTH_GntR"/>
    <property type="match status" value="1"/>
</dbReference>
<dbReference type="GO" id="GO:0045892">
    <property type="term" value="P:negative regulation of DNA-templated transcription"/>
    <property type="evidence" value="ECO:0007669"/>
    <property type="project" value="TreeGrafter"/>
</dbReference>
<dbReference type="PANTHER" id="PTHR44846:SF1">
    <property type="entry name" value="MANNOSYL-D-GLYCERATE TRANSPORT_METABOLISM SYSTEM REPRESSOR MNGR-RELATED"/>
    <property type="match status" value="1"/>
</dbReference>
<accession>A0A1Y5PA88</accession>
<dbReference type="EMBL" id="FLQR01000007">
    <property type="protein sequence ID" value="SBS73031.1"/>
    <property type="molecule type" value="Genomic_DNA"/>
</dbReference>
<dbReference type="PRINTS" id="PR00035">
    <property type="entry name" value="HTHGNTR"/>
</dbReference>
<dbReference type="AlphaFoldDB" id="A0A1Y5PA88"/>
<dbReference type="Gene3D" id="1.10.10.10">
    <property type="entry name" value="Winged helix-like DNA-binding domain superfamily/Winged helix DNA-binding domain"/>
    <property type="match status" value="1"/>
</dbReference>
<dbReference type="GO" id="GO:0003677">
    <property type="term" value="F:DNA binding"/>
    <property type="evidence" value="ECO:0007669"/>
    <property type="project" value="UniProtKB-KW"/>
</dbReference>
<organism evidence="5">
    <name type="scientific">uncultured Microbacterium sp</name>
    <dbReference type="NCBI Taxonomy" id="191216"/>
    <lineage>
        <taxon>Bacteria</taxon>
        <taxon>Bacillati</taxon>
        <taxon>Actinomycetota</taxon>
        <taxon>Actinomycetes</taxon>
        <taxon>Micrococcales</taxon>
        <taxon>Microbacteriaceae</taxon>
        <taxon>Microbacterium</taxon>
        <taxon>environmental samples</taxon>
    </lineage>
</organism>
<dbReference type="Gene3D" id="3.40.1410.10">
    <property type="entry name" value="Chorismate lyase-like"/>
    <property type="match status" value="1"/>
</dbReference>
<protein>
    <submittedName>
        <fullName evidence="5">Transcriptional regulator, GntR family with UTRA sensor domain</fullName>
    </submittedName>
</protein>
<evidence type="ECO:0000256" key="2">
    <source>
        <dbReference type="ARBA" id="ARBA00023125"/>
    </source>
</evidence>
<feature type="domain" description="HTH gntR-type" evidence="4">
    <location>
        <begin position="5"/>
        <end position="75"/>
    </location>
</feature>
<dbReference type="PANTHER" id="PTHR44846">
    <property type="entry name" value="MANNOSYL-D-GLYCERATE TRANSPORT/METABOLISM SYSTEM REPRESSOR MNGR-RELATED"/>
    <property type="match status" value="1"/>
</dbReference>
<evidence type="ECO:0000256" key="3">
    <source>
        <dbReference type="ARBA" id="ARBA00023163"/>
    </source>
</evidence>